<sequence>MFPRACLFLLSLLLTATTAAAAVRELLPSEVLPHALAVIFSGQEQLHYEITWSGGIKIGEVRMAVVPVPSRPGDFRIVASVRSSGPLESFYPVNDTFQCLVSGDMKLPLGYAVLQVEGHGNRRTLRESIYNQKARVVRYRKNGGPETLHSMSGTAYNEIAAFLITRALNFSADSAHKPLVVPAFVDGRRHEVRVRLMRQEPRRSIFGTIPTLKVQPIMQFKGLYDKSGSTVLWISDDRCRVPVEIKSRIAIGALVARLSEYRNPACPELSVQKGGRPEEGD</sequence>
<dbReference type="AlphaFoldDB" id="A0A2L1GN88"/>
<evidence type="ECO:0000256" key="1">
    <source>
        <dbReference type="SAM" id="SignalP"/>
    </source>
</evidence>
<dbReference type="InterPro" id="IPR021457">
    <property type="entry name" value="DUF3108"/>
</dbReference>
<dbReference type="KEGG" id="deo:CAY53_06285"/>
<evidence type="ECO:0000313" key="3">
    <source>
        <dbReference type="Proteomes" id="UP000239867"/>
    </source>
</evidence>
<reference evidence="2 3" key="1">
    <citation type="journal article" date="2018" name="MBio">
        <title>Insights into the evolution of host association through the isolation and characterization of a novel human periodontal pathobiont, Desulfobulbus oralis.</title>
        <authorList>
            <person name="Cross K.L."/>
            <person name="Chirania P."/>
            <person name="Xiong W."/>
            <person name="Beall C.J."/>
            <person name="Elkins J.G."/>
            <person name="Giannone R.J."/>
            <person name="Griffen A.L."/>
            <person name="Guss A.M."/>
            <person name="Hettich R.L."/>
            <person name="Joshi S.S."/>
            <person name="Mokrzan E.M."/>
            <person name="Martin R.K."/>
            <person name="Zhulin I.B."/>
            <person name="Leys E.J."/>
            <person name="Podar M."/>
        </authorList>
    </citation>
    <scope>NUCLEOTIDE SEQUENCE [LARGE SCALE GENOMIC DNA]</scope>
    <source>
        <strain evidence="2 3">ORNL</strain>
    </source>
</reference>
<keyword evidence="1" id="KW-0732">Signal</keyword>
<gene>
    <name evidence="2" type="ORF">CAY53_06285</name>
</gene>
<name>A0A2L1GN88_9BACT</name>
<evidence type="ECO:0008006" key="4">
    <source>
        <dbReference type="Google" id="ProtNLM"/>
    </source>
</evidence>
<evidence type="ECO:0000313" key="2">
    <source>
        <dbReference type="EMBL" id="AVD71139.1"/>
    </source>
</evidence>
<accession>A0A2L1GN88</accession>
<feature type="chain" id="PRO_5014985898" description="DUF3108 domain-containing protein" evidence="1">
    <location>
        <begin position="22"/>
        <end position="281"/>
    </location>
</feature>
<feature type="signal peptide" evidence="1">
    <location>
        <begin position="1"/>
        <end position="21"/>
    </location>
</feature>
<dbReference type="EMBL" id="CP021255">
    <property type="protein sequence ID" value="AVD71139.1"/>
    <property type="molecule type" value="Genomic_DNA"/>
</dbReference>
<dbReference type="Proteomes" id="UP000239867">
    <property type="component" value="Chromosome"/>
</dbReference>
<dbReference type="Pfam" id="PF11306">
    <property type="entry name" value="DUF3108"/>
    <property type="match status" value="1"/>
</dbReference>
<dbReference type="OrthoDB" id="9806641at2"/>
<protein>
    <recommendedName>
        <fullName evidence="4">DUF3108 domain-containing protein</fullName>
    </recommendedName>
</protein>
<proteinExistence type="predicted"/>
<dbReference type="RefSeq" id="WP_104936414.1">
    <property type="nucleotide sequence ID" value="NZ_CP021255.1"/>
</dbReference>
<organism evidence="2 3">
    <name type="scientific">Desulfobulbus oralis</name>
    <dbReference type="NCBI Taxonomy" id="1986146"/>
    <lineage>
        <taxon>Bacteria</taxon>
        <taxon>Pseudomonadati</taxon>
        <taxon>Thermodesulfobacteriota</taxon>
        <taxon>Desulfobulbia</taxon>
        <taxon>Desulfobulbales</taxon>
        <taxon>Desulfobulbaceae</taxon>
        <taxon>Desulfobulbus</taxon>
    </lineage>
</organism>
<keyword evidence="3" id="KW-1185">Reference proteome</keyword>